<gene>
    <name evidence="1" type="ORF">PI23P_09105</name>
</gene>
<sequence>MKLFLLTIGLLGLGVAGIAIKIWAKKDGKFAGTCASQNPMLNKNGDSCGFCGKSPEQFENCATPEHN</sequence>
<reference evidence="1 2" key="1">
    <citation type="submission" date="2006-02" db="EMBL/GenBank/DDBJ databases">
        <authorList>
            <person name="Murray A."/>
            <person name="Staley J."/>
            <person name="Ferriera S."/>
            <person name="Johnson J."/>
            <person name="Kravitz S."/>
            <person name="Halpern A."/>
            <person name="Remington K."/>
            <person name="Beeson K."/>
            <person name="Tran B."/>
            <person name="Rogers Y.-H."/>
            <person name="Friedman R."/>
            <person name="Venter J.C."/>
        </authorList>
    </citation>
    <scope>NUCLEOTIDE SEQUENCE [LARGE SCALE GENOMIC DNA]</scope>
    <source>
        <strain evidence="1 2">23-P</strain>
    </source>
</reference>
<accession>A4C030</accession>
<evidence type="ECO:0000313" key="1">
    <source>
        <dbReference type="EMBL" id="EAR12773.1"/>
    </source>
</evidence>
<organism evidence="1 2">
    <name type="scientific">Polaribacter irgensii 23-P</name>
    <dbReference type="NCBI Taxonomy" id="313594"/>
    <lineage>
        <taxon>Bacteria</taxon>
        <taxon>Pseudomonadati</taxon>
        <taxon>Bacteroidota</taxon>
        <taxon>Flavobacteriia</taxon>
        <taxon>Flavobacteriales</taxon>
        <taxon>Flavobacteriaceae</taxon>
    </lineage>
</organism>
<dbReference type="AlphaFoldDB" id="A4C030"/>
<dbReference type="OrthoDB" id="1452953at2"/>
<dbReference type="RefSeq" id="WP_004570441.1">
    <property type="nucleotide sequence ID" value="NZ_CH724148.1"/>
</dbReference>
<dbReference type="eggNOG" id="ENOG503308C">
    <property type="taxonomic scope" value="Bacteria"/>
</dbReference>
<protein>
    <recommendedName>
        <fullName evidence="3">Membrane or secreted protein</fullName>
    </recommendedName>
</protein>
<evidence type="ECO:0000313" key="2">
    <source>
        <dbReference type="Proteomes" id="UP000003053"/>
    </source>
</evidence>
<keyword evidence="2" id="KW-1185">Reference proteome</keyword>
<dbReference type="STRING" id="313594.PI23P_09105"/>
<name>A4C030_9FLAO</name>
<comment type="caution">
    <text evidence="1">The sequence shown here is derived from an EMBL/GenBank/DDBJ whole genome shotgun (WGS) entry which is preliminary data.</text>
</comment>
<proteinExistence type="predicted"/>
<evidence type="ECO:0008006" key="3">
    <source>
        <dbReference type="Google" id="ProtNLM"/>
    </source>
</evidence>
<dbReference type="HOGENOM" id="CLU_186780_1_0_10"/>
<dbReference type="EMBL" id="AAOG01000002">
    <property type="protein sequence ID" value="EAR12773.1"/>
    <property type="molecule type" value="Genomic_DNA"/>
</dbReference>
<dbReference type="Proteomes" id="UP000003053">
    <property type="component" value="Unassembled WGS sequence"/>
</dbReference>